<dbReference type="SUPFAM" id="SSF52058">
    <property type="entry name" value="L domain-like"/>
    <property type="match status" value="1"/>
</dbReference>
<dbReference type="KEGG" id="rarg:115737771"/>
<dbReference type="PROSITE" id="PS50245">
    <property type="entry name" value="CAP_GLY_2"/>
    <property type="match status" value="1"/>
</dbReference>
<dbReference type="InterPro" id="IPR032675">
    <property type="entry name" value="LRR_dom_sf"/>
</dbReference>
<name>A0A8B8NTX5_9MYRT</name>
<dbReference type="Pfam" id="PF01302">
    <property type="entry name" value="CAP_GLY"/>
    <property type="match status" value="1"/>
</dbReference>
<evidence type="ECO:0000256" key="1">
    <source>
        <dbReference type="ARBA" id="ARBA00004496"/>
    </source>
</evidence>
<evidence type="ECO:0000256" key="2">
    <source>
        <dbReference type="ARBA" id="ARBA00006286"/>
    </source>
</evidence>
<keyword evidence="6" id="KW-0143">Chaperone</keyword>
<dbReference type="InterPro" id="IPR036859">
    <property type="entry name" value="CAP-Gly_dom_sf"/>
</dbReference>
<dbReference type="PROSITE" id="PS51450">
    <property type="entry name" value="LRR"/>
    <property type="match status" value="3"/>
</dbReference>
<evidence type="ECO:0000313" key="9">
    <source>
        <dbReference type="RefSeq" id="XP_030525965.2"/>
    </source>
</evidence>
<dbReference type="SUPFAM" id="SSF54236">
    <property type="entry name" value="Ubiquitin-like"/>
    <property type="match status" value="1"/>
</dbReference>
<dbReference type="GO" id="GO:0005737">
    <property type="term" value="C:cytoplasm"/>
    <property type="evidence" value="ECO:0007669"/>
    <property type="project" value="UniProtKB-SubCell"/>
</dbReference>
<protein>
    <submittedName>
        <fullName evidence="9">Tubulin-folding cofactor E</fullName>
    </submittedName>
</protein>
<dbReference type="GeneID" id="115737771"/>
<evidence type="ECO:0000259" key="7">
    <source>
        <dbReference type="PROSITE" id="PS50245"/>
    </source>
</evidence>
<dbReference type="PROSITE" id="PS00845">
    <property type="entry name" value="CAP_GLY_1"/>
    <property type="match status" value="1"/>
</dbReference>
<keyword evidence="4" id="KW-0433">Leucine-rich repeat</keyword>
<dbReference type="SUPFAM" id="SSF74924">
    <property type="entry name" value="Cap-Gly domain"/>
    <property type="match status" value="1"/>
</dbReference>
<dbReference type="InterPro" id="IPR001611">
    <property type="entry name" value="Leu-rich_rpt"/>
</dbReference>
<dbReference type="InterPro" id="IPR000938">
    <property type="entry name" value="CAP-Gly_domain"/>
</dbReference>
<dbReference type="InterPro" id="IPR044079">
    <property type="entry name" value="Ubl_TBCE"/>
</dbReference>
<dbReference type="RefSeq" id="XP_030525965.2">
    <property type="nucleotide sequence ID" value="XM_030670105.2"/>
</dbReference>
<dbReference type="SMART" id="SM01052">
    <property type="entry name" value="CAP_GLY"/>
    <property type="match status" value="1"/>
</dbReference>
<reference evidence="9" key="1">
    <citation type="submission" date="2025-08" db="UniProtKB">
        <authorList>
            <consortium name="RefSeq"/>
        </authorList>
    </citation>
    <scope>IDENTIFICATION</scope>
    <source>
        <tissue evidence="9">Leaf</tissue>
    </source>
</reference>
<dbReference type="Gene3D" id="3.10.20.90">
    <property type="entry name" value="Phosphatidylinositol 3-kinase Catalytic Subunit, Chain A, domain 1"/>
    <property type="match status" value="1"/>
</dbReference>
<dbReference type="Proteomes" id="UP000827889">
    <property type="component" value="Chromosome 7"/>
</dbReference>
<proteinExistence type="inferred from homology"/>
<feature type="domain" description="CAP-Gly" evidence="7">
    <location>
        <begin position="35"/>
        <end position="78"/>
    </location>
</feature>
<evidence type="ECO:0000313" key="8">
    <source>
        <dbReference type="Proteomes" id="UP000827889"/>
    </source>
</evidence>
<dbReference type="CDD" id="cd17044">
    <property type="entry name" value="Ubl_TBCE"/>
    <property type="match status" value="1"/>
</dbReference>
<dbReference type="PANTHER" id="PTHR46652">
    <property type="entry name" value="LEUCINE-RICH REPEAT AND IQ DOMAIN-CONTAINING PROTEIN 1-RELATED"/>
    <property type="match status" value="1"/>
</dbReference>
<comment type="similarity">
    <text evidence="2">Belongs to the TBCE family.</text>
</comment>
<evidence type="ECO:0000256" key="4">
    <source>
        <dbReference type="ARBA" id="ARBA00022614"/>
    </source>
</evidence>
<evidence type="ECO:0000256" key="5">
    <source>
        <dbReference type="ARBA" id="ARBA00022737"/>
    </source>
</evidence>
<dbReference type="InterPro" id="IPR029071">
    <property type="entry name" value="Ubiquitin-like_domsf"/>
</dbReference>
<dbReference type="Gene3D" id="3.80.10.10">
    <property type="entry name" value="Ribonuclease Inhibitor"/>
    <property type="match status" value="4"/>
</dbReference>
<sequence length="541" mass="60428">MQDTSGESPGEAFNLDQRVHSAGDSRRIGTVKYVGPVEGHGGIWFGVDWDNGEGKHDGSINGARYFQAKSERSGSFVRIQSLSGGISLLEALYLRYRGESTKEGEDGMYVLSTSNKRVSVELVGMDKIQDKLSRFEELKSASLPYLGVSSLGEPCKISATIPNLKELDLTGNLLSEWKDVGMLCETLPTLTVLNLSNNLMRKNATGLTRLYHLRVLVLNNTRISWEQVDLLKQSLPSIEELHLMGNNISTIESGPSFVGGGFDSLRLLNLENNSIADWEEIVKLSQLRSLEQIHLNKNKLKRIFYPGKDSFGRRLNQYDIHNESFKPFQNLRCLLLGNNCIEDLEFLDSLNYFPKLVDIRLSENPIADPAKGGVPRFVLVARLARVEVLNGSEVSARERKESEIRYVRLVMSRHGVNPEEMKRLHPRFMELKDFHGIEDERTSITSAEPKKMSSGLISITLKCVAASMGEKPLQTKKLPASITVGKLKLLCESVFKLKSARPKLYLQEEGSPLPMLLDDEMASLVDLGIDSSSIILIDEET</sequence>
<keyword evidence="5" id="KW-0677">Repeat</keyword>
<dbReference type="PANTHER" id="PTHR46652:SF3">
    <property type="entry name" value="LEUCINE-RICH REPEAT-CONTAINING PROTEIN 9"/>
    <property type="match status" value="1"/>
</dbReference>
<evidence type="ECO:0000256" key="3">
    <source>
        <dbReference type="ARBA" id="ARBA00022490"/>
    </source>
</evidence>
<gene>
    <name evidence="9" type="primary">LOC115737771</name>
</gene>
<organism evidence="8 9">
    <name type="scientific">Rhodamnia argentea</name>
    <dbReference type="NCBI Taxonomy" id="178133"/>
    <lineage>
        <taxon>Eukaryota</taxon>
        <taxon>Viridiplantae</taxon>
        <taxon>Streptophyta</taxon>
        <taxon>Embryophyta</taxon>
        <taxon>Tracheophyta</taxon>
        <taxon>Spermatophyta</taxon>
        <taxon>Magnoliopsida</taxon>
        <taxon>eudicotyledons</taxon>
        <taxon>Gunneridae</taxon>
        <taxon>Pentapetalae</taxon>
        <taxon>rosids</taxon>
        <taxon>malvids</taxon>
        <taxon>Myrtales</taxon>
        <taxon>Myrtaceae</taxon>
        <taxon>Myrtoideae</taxon>
        <taxon>Myrteae</taxon>
        <taxon>Australasian group</taxon>
        <taxon>Rhodamnia</taxon>
    </lineage>
</organism>
<keyword evidence="8" id="KW-1185">Reference proteome</keyword>
<dbReference type="AlphaFoldDB" id="A0A8B8NTX5"/>
<keyword evidence="3" id="KW-0963">Cytoplasm</keyword>
<accession>A0A8B8NTX5</accession>
<dbReference type="Gene3D" id="2.30.30.190">
    <property type="entry name" value="CAP Gly-rich-like domain"/>
    <property type="match status" value="1"/>
</dbReference>
<evidence type="ECO:0000256" key="6">
    <source>
        <dbReference type="ARBA" id="ARBA00023186"/>
    </source>
</evidence>
<dbReference type="InterPro" id="IPR050836">
    <property type="entry name" value="SDS22/Internalin_LRR"/>
</dbReference>
<comment type="subcellular location">
    <subcellularLocation>
        <location evidence="1">Cytoplasm</location>
    </subcellularLocation>
</comment>